<evidence type="ECO:0000313" key="2">
    <source>
        <dbReference type="Proteomes" id="UP001057402"/>
    </source>
</evidence>
<gene>
    <name evidence="1" type="ORF">MLD38_011294</name>
</gene>
<protein>
    <submittedName>
        <fullName evidence="1">Uncharacterized protein</fullName>
    </submittedName>
</protein>
<name>A0ACB9R2L7_9MYRT</name>
<comment type="caution">
    <text evidence="1">The sequence shown here is derived from an EMBL/GenBank/DDBJ whole genome shotgun (WGS) entry which is preliminary data.</text>
</comment>
<keyword evidence="2" id="KW-1185">Reference proteome</keyword>
<sequence>MTADDELKKVGSNRDSSSSSCWTRDEDKAFENAIASWDEADWDWDSDLSELWVRIAGEVPGKSLDEIRCHYECLVEDIRLIESGRVEIPRYDGGSGIEGSTAGGEAGGGKEGCLGNGGGKVGKVSKPDHERRKGIAWTEEEHRLFLLGLEKFGKGDWRSISRHFVITRTPTQVASHAQKYFIRLNSVNKDRRRSSIHDITRVEAGDLSTTHAPIIGQTNSSPGTGSGSGNHNHGSPAIRQPVGGPFTSAVGTPVNFPSSPNVVYPLPHAST</sequence>
<proteinExistence type="predicted"/>
<organism evidence="1 2">
    <name type="scientific">Melastoma candidum</name>
    <dbReference type="NCBI Taxonomy" id="119954"/>
    <lineage>
        <taxon>Eukaryota</taxon>
        <taxon>Viridiplantae</taxon>
        <taxon>Streptophyta</taxon>
        <taxon>Embryophyta</taxon>
        <taxon>Tracheophyta</taxon>
        <taxon>Spermatophyta</taxon>
        <taxon>Magnoliopsida</taxon>
        <taxon>eudicotyledons</taxon>
        <taxon>Gunneridae</taxon>
        <taxon>Pentapetalae</taxon>
        <taxon>rosids</taxon>
        <taxon>malvids</taxon>
        <taxon>Myrtales</taxon>
        <taxon>Melastomataceae</taxon>
        <taxon>Melastomatoideae</taxon>
        <taxon>Melastomateae</taxon>
        <taxon>Melastoma</taxon>
    </lineage>
</organism>
<dbReference type="EMBL" id="CM042883">
    <property type="protein sequence ID" value="KAI4373135.1"/>
    <property type="molecule type" value="Genomic_DNA"/>
</dbReference>
<reference evidence="2" key="1">
    <citation type="journal article" date="2023" name="Front. Plant Sci.">
        <title>Chromosomal-level genome assembly of Melastoma candidum provides insights into trichome evolution.</title>
        <authorList>
            <person name="Zhong Y."/>
            <person name="Wu W."/>
            <person name="Sun C."/>
            <person name="Zou P."/>
            <person name="Liu Y."/>
            <person name="Dai S."/>
            <person name="Zhou R."/>
        </authorList>
    </citation>
    <scope>NUCLEOTIDE SEQUENCE [LARGE SCALE GENOMIC DNA]</scope>
</reference>
<evidence type="ECO:0000313" key="1">
    <source>
        <dbReference type="EMBL" id="KAI4373135.1"/>
    </source>
</evidence>
<accession>A0ACB9R2L7</accession>
<dbReference type="Proteomes" id="UP001057402">
    <property type="component" value="Chromosome 4"/>
</dbReference>